<gene>
    <name evidence="2" type="ORF">Acr_17g0011810</name>
</gene>
<protein>
    <recommendedName>
        <fullName evidence="1">Retrotransposon gag domain-containing protein</fullName>
    </recommendedName>
</protein>
<reference evidence="2 3" key="1">
    <citation type="submission" date="2019-07" db="EMBL/GenBank/DDBJ databases">
        <title>De Novo Assembly of kiwifruit Actinidia rufa.</title>
        <authorList>
            <person name="Sugita-Konishi S."/>
            <person name="Sato K."/>
            <person name="Mori E."/>
            <person name="Abe Y."/>
            <person name="Kisaki G."/>
            <person name="Hamano K."/>
            <person name="Suezawa K."/>
            <person name="Otani M."/>
            <person name="Fukuda T."/>
            <person name="Manabe T."/>
            <person name="Gomi K."/>
            <person name="Tabuchi M."/>
            <person name="Akimitsu K."/>
            <person name="Kataoka I."/>
        </authorList>
    </citation>
    <scope>NUCLEOTIDE SEQUENCE [LARGE SCALE GENOMIC DNA]</scope>
    <source>
        <strain evidence="3">cv. Fuchu</strain>
    </source>
</reference>
<name>A0A7J0G4B2_9ERIC</name>
<evidence type="ECO:0000313" key="3">
    <source>
        <dbReference type="Proteomes" id="UP000585474"/>
    </source>
</evidence>
<dbReference type="Pfam" id="PF03732">
    <property type="entry name" value="Retrotrans_gag"/>
    <property type="match status" value="1"/>
</dbReference>
<dbReference type="AlphaFoldDB" id="A0A7J0G4B2"/>
<organism evidence="2 3">
    <name type="scientific">Actinidia rufa</name>
    <dbReference type="NCBI Taxonomy" id="165716"/>
    <lineage>
        <taxon>Eukaryota</taxon>
        <taxon>Viridiplantae</taxon>
        <taxon>Streptophyta</taxon>
        <taxon>Embryophyta</taxon>
        <taxon>Tracheophyta</taxon>
        <taxon>Spermatophyta</taxon>
        <taxon>Magnoliopsida</taxon>
        <taxon>eudicotyledons</taxon>
        <taxon>Gunneridae</taxon>
        <taxon>Pentapetalae</taxon>
        <taxon>asterids</taxon>
        <taxon>Ericales</taxon>
        <taxon>Actinidiaceae</taxon>
        <taxon>Actinidia</taxon>
    </lineage>
</organism>
<evidence type="ECO:0000259" key="1">
    <source>
        <dbReference type="Pfam" id="PF03732"/>
    </source>
</evidence>
<accession>A0A7J0G4B2</accession>
<proteinExistence type="predicted"/>
<keyword evidence="3" id="KW-1185">Reference proteome</keyword>
<evidence type="ECO:0000313" key="2">
    <source>
        <dbReference type="EMBL" id="GFZ05609.1"/>
    </source>
</evidence>
<dbReference type="PANTHER" id="PTHR33223">
    <property type="entry name" value="CCHC-TYPE DOMAIN-CONTAINING PROTEIN"/>
    <property type="match status" value="1"/>
</dbReference>
<sequence>MDHLDSYKNLMTLQGYSDEVMLKALSTTLKGPTRAWFKKLSPRTIDAFGDLSRLFVTNFMSFRVKQRMPLTYSQSTRKMGESLKDYIKRFNQAILELEDTSGKVVVMAMMEGLCPGPLFDPLFRNILETQSVLQSKADKYIAAKELAKAKSIR</sequence>
<dbReference type="InterPro" id="IPR005162">
    <property type="entry name" value="Retrotrans_gag_dom"/>
</dbReference>
<dbReference type="Proteomes" id="UP000585474">
    <property type="component" value="Unassembled WGS sequence"/>
</dbReference>
<comment type="caution">
    <text evidence="2">The sequence shown here is derived from an EMBL/GenBank/DDBJ whole genome shotgun (WGS) entry which is preliminary data.</text>
</comment>
<feature type="domain" description="Retrotransposon gag" evidence="1">
    <location>
        <begin position="25"/>
        <end position="113"/>
    </location>
</feature>
<dbReference type="OrthoDB" id="1752139at2759"/>
<dbReference type="PANTHER" id="PTHR33223:SF10">
    <property type="entry name" value="AMINOTRANSFERASE-LIKE PLANT MOBILE DOMAIN-CONTAINING PROTEIN"/>
    <property type="match status" value="1"/>
</dbReference>
<dbReference type="EMBL" id="BJWL01000017">
    <property type="protein sequence ID" value="GFZ05609.1"/>
    <property type="molecule type" value="Genomic_DNA"/>
</dbReference>